<dbReference type="EMBL" id="JAHRHJ020000001">
    <property type="protein sequence ID" value="KAH9328241.1"/>
    <property type="molecule type" value="Genomic_DNA"/>
</dbReference>
<reference evidence="1 2" key="1">
    <citation type="journal article" date="2021" name="Nat. Plants">
        <title>The Taxus genome provides insights into paclitaxel biosynthesis.</title>
        <authorList>
            <person name="Xiong X."/>
            <person name="Gou J."/>
            <person name="Liao Q."/>
            <person name="Li Y."/>
            <person name="Zhou Q."/>
            <person name="Bi G."/>
            <person name="Li C."/>
            <person name="Du R."/>
            <person name="Wang X."/>
            <person name="Sun T."/>
            <person name="Guo L."/>
            <person name="Liang H."/>
            <person name="Lu P."/>
            <person name="Wu Y."/>
            <person name="Zhang Z."/>
            <person name="Ro D.K."/>
            <person name="Shang Y."/>
            <person name="Huang S."/>
            <person name="Yan J."/>
        </authorList>
    </citation>
    <scope>NUCLEOTIDE SEQUENCE [LARGE SCALE GENOMIC DNA]</scope>
    <source>
        <strain evidence="1">Ta-2019</strain>
    </source>
</reference>
<organism evidence="1 2">
    <name type="scientific">Taxus chinensis</name>
    <name type="common">Chinese yew</name>
    <name type="synonym">Taxus wallichiana var. chinensis</name>
    <dbReference type="NCBI Taxonomy" id="29808"/>
    <lineage>
        <taxon>Eukaryota</taxon>
        <taxon>Viridiplantae</taxon>
        <taxon>Streptophyta</taxon>
        <taxon>Embryophyta</taxon>
        <taxon>Tracheophyta</taxon>
        <taxon>Spermatophyta</taxon>
        <taxon>Pinopsida</taxon>
        <taxon>Pinidae</taxon>
        <taxon>Conifers II</taxon>
        <taxon>Cupressales</taxon>
        <taxon>Taxaceae</taxon>
        <taxon>Taxus</taxon>
    </lineage>
</organism>
<accession>A0AA38GTW6</accession>
<evidence type="ECO:0000313" key="1">
    <source>
        <dbReference type="EMBL" id="KAH9328241.1"/>
    </source>
</evidence>
<comment type="caution">
    <text evidence="1">The sequence shown here is derived from an EMBL/GenBank/DDBJ whole genome shotgun (WGS) entry which is preliminary data.</text>
</comment>
<protein>
    <submittedName>
        <fullName evidence="1">Uncharacterized protein</fullName>
    </submittedName>
</protein>
<keyword evidence="2" id="KW-1185">Reference proteome</keyword>
<feature type="non-terminal residue" evidence="1">
    <location>
        <position position="1"/>
    </location>
</feature>
<dbReference type="AlphaFoldDB" id="A0AA38GTW6"/>
<name>A0AA38GTW6_TAXCH</name>
<proteinExistence type="predicted"/>
<evidence type="ECO:0000313" key="2">
    <source>
        <dbReference type="Proteomes" id="UP000824469"/>
    </source>
</evidence>
<feature type="non-terminal residue" evidence="1">
    <location>
        <position position="119"/>
    </location>
</feature>
<dbReference type="Proteomes" id="UP000824469">
    <property type="component" value="Unassembled WGS sequence"/>
</dbReference>
<sequence>DDVGVVEFVGYVDWMGIPLAIASRGSAYLVGLHIDVGVVITIDEVISNYMEVDIDGGICEDDVVIDVGIDMARKLAVVGVGVVGVDMDEELDVIGVDMDGMVMGIFNIDIMDAETGMDV</sequence>
<gene>
    <name evidence="1" type="ORF">KI387_000349</name>
</gene>